<feature type="transmembrane region" description="Helical" evidence="6">
    <location>
        <begin position="45"/>
        <end position="64"/>
    </location>
</feature>
<dbReference type="GO" id="GO:0005886">
    <property type="term" value="C:plasma membrane"/>
    <property type="evidence" value="ECO:0007669"/>
    <property type="project" value="UniProtKB-SubCell"/>
</dbReference>
<accession>A0A557RS79</accession>
<keyword evidence="2" id="KW-1003">Cell membrane</keyword>
<feature type="transmembrane region" description="Helical" evidence="6">
    <location>
        <begin position="299"/>
        <end position="323"/>
    </location>
</feature>
<feature type="transmembrane region" description="Helical" evidence="6">
    <location>
        <begin position="18"/>
        <end position="39"/>
    </location>
</feature>
<keyword evidence="3 6" id="KW-0812">Transmembrane</keyword>
<keyword evidence="4 6" id="KW-1133">Transmembrane helix</keyword>
<evidence type="ECO:0000256" key="1">
    <source>
        <dbReference type="ARBA" id="ARBA00004651"/>
    </source>
</evidence>
<comment type="caution">
    <text evidence="7">The sequence shown here is derived from an EMBL/GenBank/DDBJ whole genome shotgun (WGS) entry which is preliminary data.</text>
</comment>
<evidence type="ECO:0000256" key="2">
    <source>
        <dbReference type="ARBA" id="ARBA00022475"/>
    </source>
</evidence>
<comment type="subcellular location">
    <subcellularLocation>
        <location evidence="1">Cell membrane</location>
        <topology evidence="1">Multi-pass membrane protein</topology>
    </subcellularLocation>
</comment>
<proteinExistence type="predicted"/>
<dbReference type="InterPro" id="IPR001851">
    <property type="entry name" value="ABC_transp_permease"/>
</dbReference>
<feature type="transmembrane region" description="Helical" evidence="6">
    <location>
        <begin position="335"/>
        <end position="359"/>
    </location>
</feature>
<dbReference type="CDD" id="cd06581">
    <property type="entry name" value="TM_PBP1_LivM_like"/>
    <property type="match status" value="1"/>
</dbReference>
<sequence length="386" mass="42183">MRTPLSVRLFQSLPRTGWLALAIFAAVAWIAIPAAHLLLPESSPFHVSAYTVTLLGKILCYAVVAVAMDLIWGYAGILSLGHGVFFALGGYAFGMYLMRQIGTDGSYGVALPDFMVFLDWKELPWFWIGSDSFLWALIMVVAVPGLLAFVFGWFAFRSRIKGVYFSIITQALTYATMLLFFRNETGFGGNNGFTDFKRILGYDITSPQMRLVLFGLSAALLMAVLILGRYLVTSKFGRVLAAIRDAESRVRFIGYQPTQYKLAIWTLSAVLCALAGALYVPQVGIINPSEMSPANSIEIAVWVAVGGRGTLIGGVIGAFIVNLAKSFFTVSFPDYWLFFLGFLFIGVTLFLPNGVVGLWRKLRGRRPAAPETETPAPAATTQGAKA</sequence>
<evidence type="ECO:0000313" key="7">
    <source>
        <dbReference type="EMBL" id="TVO78094.1"/>
    </source>
</evidence>
<feature type="transmembrane region" description="Helical" evidence="6">
    <location>
        <begin position="133"/>
        <end position="156"/>
    </location>
</feature>
<feature type="transmembrane region" description="Helical" evidence="6">
    <location>
        <begin position="163"/>
        <end position="181"/>
    </location>
</feature>
<dbReference type="Proteomes" id="UP000318349">
    <property type="component" value="Unassembled WGS sequence"/>
</dbReference>
<evidence type="ECO:0000256" key="4">
    <source>
        <dbReference type="ARBA" id="ARBA00022989"/>
    </source>
</evidence>
<dbReference type="NCBIfam" id="TIGR03408">
    <property type="entry name" value="urea_trans_UrtC"/>
    <property type="match status" value="1"/>
</dbReference>
<feature type="transmembrane region" description="Helical" evidence="6">
    <location>
        <begin position="211"/>
        <end position="232"/>
    </location>
</feature>
<evidence type="ECO:0000313" key="8">
    <source>
        <dbReference type="Proteomes" id="UP000318349"/>
    </source>
</evidence>
<evidence type="ECO:0000256" key="3">
    <source>
        <dbReference type="ARBA" id="ARBA00022692"/>
    </source>
</evidence>
<dbReference type="InterPro" id="IPR017778">
    <property type="entry name" value="ABC_transptr_urea_perm_UrtC"/>
</dbReference>
<dbReference type="GO" id="GO:0015658">
    <property type="term" value="F:branched-chain amino acid transmembrane transporter activity"/>
    <property type="evidence" value="ECO:0007669"/>
    <property type="project" value="InterPro"/>
</dbReference>
<dbReference type="Pfam" id="PF02653">
    <property type="entry name" value="BPD_transp_2"/>
    <property type="match status" value="1"/>
</dbReference>
<feature type="transmembrane region" description="Helical" evidence="6">
    <location>
        <begin position="71"/>
        <end position="93"/>
    </location>
</feature>
<evidence type="ECO:0000256" key="5">
    <source>
        <dbReference type="ARBA" id="ARBA00023136"/>
    </source>
</evidence>
<name>A0A557RS79_9RHOO</name>
<dbReference type="PANTHER" id="PTHR30482">
    <property type="entry name" value="HIGH-AFFINITY BRANCHED-CHAIN AMINO ACID TRANSPORT SYSTEM PERMEASE"/>
    <property type="match status" value="1"/>
</dbReference>
<dbReference type="InterPro" id="IPR043428">
    <property type="entry name" value="LivM-like"/>
</dbReference>
<feature type="transmembrane region" description="Helical" evidence="6">
    <location>
        <begin position="262"/>
        <end position="279"/>
    </location>
</feature>
<dbReference type="EMBL" id="VMNI01000006">
    <property type="protein sequence ID" value="TVO78094.1"/>
    <property type="molecule type" value="Genomic_DNA"/>
</dbReference>
<dbReference type="PANTHER" id="PTHR30482:SF4">
    <property type="entry name" value="SLR1201 PROTEIN"/>
    <property type="match status" value="1"/>
</dbReference>
<evidence type="ECO:0000256" key="6">
    <source>
        <dbReference type="SAM" id="Phobius"/>
    </source>
</evidence>
<keyword evidence="5 6" id="KW-0472">Membrane</keyword>
<reference evidence="7 8" key="1">
    <citation type="submission" date="2019-07" db="EMBL/GenBank/DDBJ databases">
        <title>The pathways for chlorine oxyanion respiration interact through the shared metabolite chlorate.</title>
        <authorList>
            <person name="Barnum T.P."/>
            <person name="Cheng Y."/>
            <person name="Hill K.A."/>
            <person name="Lucas L.N."/>
            <person name="Carlson H.K."/>
            <person name="Coates J.D."/>
        </authorList>
    </citation>
    <scope>NUCLEOTIDE SEQUENCE [LARGE SCALE GENOMIC DNA]</scope>
    <source>
        <strain evidence="7 8">SFB-1</strain>
    </source>
</reference>
<organism evidence="7 8">
    <name type="scientific">Denitromonas halophila</name>
    <dbReference type="NCBI Taxonomy" id="1629404"/>
    <lineage>
        <taxon>Bacteria</taxon>
        <taxon>Pseudomonadati</taxon>
        <taxon>Pseudomonadota</taxon>
        <taxon>Betaproteobacteria</taxon>
        <taxon>Rhodocyclales</taxon>
        <taxon>Zoogloeaceae</taxon>
        <taxon>Denitromonas</taxon>
    </lineage>
</organism>
<gene>
    <name evidence="7" type="primary">urtC</name>
    <name evidence="7" type="ORF">FHP89_06345</name>
</gene>
<dbReference type="AlphaFoldDB" id="A0A557RS79"/>
<protein>
    <submittedName>
        <fullName evidence="7">Urea ABC transporter permease subunit UrtC</fullName>
    </submittedName>
</protein>